<sequence length="838" mass="94708">MNKKKIAHHKLLLLYLLLISIALIFSAQSRAIEITPDDGQVFVGQTAHMMRDQVNGYQHTEVVDVIKRHPIVDSDYINTGLQAGVTWISFDFTTTKPSDFIFELKRAKASRVSVFFFESTEPENALLLSSFEIKHHSPIYQLSTTSDTQYTLLIRLENSSTTFKPVLWSYSEYQQHAHIEFLTMGLFFGVLICLALYNLIIFFAVRRQAYIWYAGYILALVVWRSALYGLWSYMDIPLYTQAAYLLVPFVLLDILFAMLFCIHFLETARHAFYLDKIMHAVCWVLGIATLISTTLPIHVTISFVVFGLAIGGFICVVVGCYCLYKGVRIARFYVASWIPLVIGAFIVQLAVWEVIPSTHFTQTFIEVTILLEAFLMSLALADKLRQTEREKVHLATHDPLTRLPNRNLVQLGLESFKSRVGFTLIQLKLTNLDEIRLKLGLKVANAVLCRCVEQLNAWARVQRRAVTFEMLDLEPQKLGQLDHGVMVMAFRGTHVALSELAKQVQDILKDPIEYHSAQVHIDCHMGASIYPHHSQDIMQLLENTSFAVVDAQRKQLPVLVYAEDRANEVQFKLELLDDLKKALISGNELSLCLQPKINLNDKSIVGAEVLLRWIHPKYGVIEPNDFIPLAKDAGIISDLSFWVITEALQTNKLIQQISPQHHICVNVCATDLVSELFVEHVKHSLEDFNMPQNSLILEISEAELFERIGLIHLNVEKLKVFGVGLSIDDFASARSALAELSRIPIKEIKIDACYIQQASLDDLNQSVINLIQSVARVIGAEIVAEGVEEPVSHQYLIEQGIPFAQGFHLAKPMPIGEYLEWLKAQQHMHSSQVCGGAG</sequence>
<dbReference type="SMART" id="SM00267">
    <property type="entry name" value="GGDEF"/>
    <property type="match status" value="1"/>
</dbReference>
<dbReference type="CDD" id="cd01948">
    <property type="entry name" value="EAL"/>
    <property type="match status" value="1"/>
</dbReference>
<feature type="transmembrane region" description="Helical" evidence="1">
    <location>
        <begin position="303"/>
        <end position="324"/>
    </location>
</feature>
<dbReference type="PROSITE" id="PS50883">
    <property type="entry name" value="EAL"/>
    <property type="match status" value="1"/>
</dbReference>
<feature type="chain" id="PRO_5004901389" description="EAL domain-containing protein" evidence="2">
    <location>
        <begin position="32"/>
        <end position="838"/>
    </location>
</feature>
<dbReference type="PANTHER" id="PTHR33121:SF70">
    <property type="entry name" value="SIGNALING PROTEIN YKOW"/>
    <property type="match status" value="1"/>
</dbReference>
<dbReference type="SMART" id="SM00052">
    <property type="entry name" value="EAL"/>
    <property type="match status" value="1"/>
</dbReference>
<dbReference type="eggNOG" id="COG5001">
    <property type="taxonomic scope" value="Bacteria"/>
</dbReference>
<dbReference type="Gene3D" id="3.20.20.450">
    <property type="entry name" value="EAL domain"/>
    <property type="match status" value="1"/>
</dbReference>
<evidence type="ECO:0000256" key="1">
    <source>
        <dbReference type="SAM" id="Phobius"/>
    </source>
</evidence>
<dbReference type="EMBL" id="ARZY01000026">
    <property type="protein sequence ID" value="EWH09252.1"/>
    <property type="molecule type" value="Genomic_DNA"/>
</dbReference>
<feature type="transmembrane region" description="Helical" evidence="1">
    <location>
        <begin position="277"/>
        <end position="297"/>
    </location>
</feature>
<dbReference type="Pfam" id="PF07696">
    <property type="entry name" value="7TMR-DISMED2"/>
    <property type="match status" value="1"/>
</dbReference>
<organism evidence="4 5">
    <name type="scientific">Catenovulum agarivorans DS-2</name>
    <dbReference type="NCBI Taxonomy" id="1328313"/>
    <lineage>
        <taxon>Bacteria</taxon>
        <taxon>Pseudomonadati</taxon>
        <taxon>Pseudomonadota</taxon>
        <taxon>Gammaproteobacteria</taxon>
        <taxon>Alteromonadales</taxon>
        <taxon>Alteromonadaceae</taxon>
        <taxon>Catenovulum</taxon>
    </lineage>
</organism>
<feature type="transmembrane region" description="Helical" evidence="1">
    <location>
        <begin position="331"/>
        <end position="351"/>
    </location>
</feature>
<evidence type="ECO:0000256" key="2">
    <source>
        <dbReference type="SAM" id="SignalP"/>
    </source>
</evidence>
<dbReference type="RefSeq" id="WP_035015317.1">
    <property type="nucleotide sequence ID" value="NZ_ARZY01000026.1"/>
</dbReference>
<gene>
    <name evidence="4" type="ORF">DS2_13329</name>
</gene>
<dbReference type="InterPro" id="IPR011622">
    <property type="entry name" value="7TMR_DISM_rcpt_extracell_dom2"/>
</dbReference>
<feature type="transmembrane region" description="Helical" evidence="1">
    <location>
        <begin position="243"/>
        <end position="265"/>
    </location>
</feature>
<dbReference type="InterPro" id="IPR001633">
    <property type="entry name" value="EAL_dom"/>
</dbReference>
<evidence type="ECO:0000313" key="4">
    <source>
        <dbReference type="EMBL" id="EWH09252.1"/>
    </source>
</evidence>
<dbReference type="OrthoDB" id="6279314at2"/>
<dbReference type="GO" id="GO:0071111">
    <property type="term" value="F:cyclic-guanylate-specific phosphodiesterase activity"/>
    <property type="evidence" value="ECO:0007669"/>
    <property type="project" value="InterPro"/>
</dbReference>
<proteinExistence type="predicted"/>
<dbReference type="InterPro" id="IPR050706">
    <property type="entry name" value="Cyclic-di-GMP_PDE-like"/>
</dbReference>
<keyword evidence="2" id="KW-0732">Signal</keyword>
<keyword evidence="1" id="KW-0472">Membrane</keyword>
<dbReference type="PANTHER" id="PTHR33121">
    <property type="entry name" value="CYCLIC DI-GMP PHOSPHODIESTERASE PDEF"/>
    <property type="match status" value="1"/>
</dbReference>
<reference evidence="4 5" key="1">
    <citation type="journal article" date="2014" name="Genome Announc.">
        <title>Draft Genome Sequence of the Agar-Degrading Bacterium Catenovulum sp. Strain DS-2, Isolated from Intestines of Haliotis diversicolor.</title>
        <authorList>
            <person name="Shan D."/>
            <person name="Li X."/>
            <person name="Gu Z."/>
            <person name="Wei G."/>
            <person name="Gao Z."/>
            <person name="Shao Z."/>
        </authorList>
    </citation>
    <scope>NUCLEOTIDE SEQUENCE [LARGE SCALE GENOMIC DNA]</scope>
    <source>
        <strain evidence="4 5">DS-2</strain>
    </source>
</reference>
<dbReference type="InterPro" id="IPR011623">
    <property type="entry name" value="7TMR_DISM_rcpt_extracell_dom1"/>
</dbReference>
<dbReference type="InterPro" id="IPR035919">
    <property type="entry name" value="EAL_sf"/>
</dbReference>
<keyword evidence="1" id="KW-0812">Transmembrane</keyword>
<name>W7QJV7_9ALTE</name>
<evidence type="ECO:0000259" key="3">
    <source>
        <dbReference type="PROSITE" id="PS50883"/>
    </source>
</evidence>
<dbReference type="SUPFAM" id="SSF141868">
    <property type="entry name" value="EAL domain-like"/>
    <property type="match status" value="1"/>
</dbReference>
<keyword evidence="1" id="KW-1133">Transmembrane helix</keyword>
<dbReference type="InterPro" id="IPR043128">
    <property type="entry name" value="Rev_trsase/Diguanyl_cyclase"/>
</dbReference>
<accession>W7QJV7</accession>
<evidence type="ECO:0000313" key="5">
    <source>
        <dbReference type="Proteomes" id="UP000019276"/>
    </source>
</evidence>
<dbReference type="PATRIC" id="fig|1328313.3.peg.2722"/>
<dbReference type="Pfam" id="PF00563">
    <property type="entry name" value="EAL"/>
    <property type="match status" value="1"/>
</dbReference>
<feature type="transmembrane region" description="Helical" evidence="1">
    <location>
        <begin position="210"/>
        <end position="231"/>
    </location>
</feature>
<dbReference type="Gene3D" id="3.30.70.270">
    <property type="match status" value="1"/>
</dbReference>
<dbReference type="AlphaFoldDB" id="W7QJV7"/>
<dbReference type="InterPro" id="IPR000160">
    <property type="entry name" value="GGDEF_dom"/>
</dbReference>
<dbReference type="SUPFAM" id="SSF55073">
    <property type="entry name" value="Nucleotide cyclase"/>
    <property type="match status" value="1"/>
</dbReference>
<dbReference type="Proteomes" id="UP000019276">
    <property type="component" value="Unassembled WGS sequence"/>
</dbReference>
<dbReference type="InterPro" id="IPR029787">
    <property type="entry name" value="Nucleotide_cyclase"/>
</dbReference>
<feature type="domain" description="EAL" evidence="3">
    <location>
        <begin position="572"/>
        <end position="826"/>
    </location>
</feature>
<feature type="transmembrane region" description="Helical" evidence="1">
    <location>
        <begin position="181"/>
        <end position="203"/>
    </location>
</feature>
<dbReference type="STRING" id="1328313.DS2_13329"/>
<dbReference type="Pfam" id="PF00990">
    <property type="entry name" value="GGDEF"/>
    <property type="match status" value="1"/>
</dbReference>
<comment type="caution">
    <text evidence="4">The sequence shown here is derived from an EMBL/GenBank/DDBJ whole genome shotgun (WGS) entry which is preliminary data.</text>
</comment>
<keyword evidence="5" id="KW-1185">Reference proteome</keyword>
<dbReference type="Pfam" id="PF07695">
    <property type="entry name" value="7TMR-DISM_7TM"/>
    <property type="match status" value="1"/>
</dbReference>
<protein>
    <recommendedName>
        <fullName evidence="3">EAL domain-containing protein</fullName>
    </recommendedName>
</protein>
<feature type="signal peptide" evidence="2">
    <location>
        <begin position="1"/>
        <end position="31"/>
    </location>
</feature>